<reference evidence="2" key="1">
    <citation type="submission" date="2020-04" db="EMBL/GenBank/DDBJ databases">
        <title>Deep metagenomics examines the oral microbiome during advanced dental caries in children, revealing novel taxa and co-occurrences with host molecules.</title>
        <authorList>
            <person name="Baker J.L."/>
            <person name="Morton J.T."/>
            <person name="Dinis M."/>
            <person name="Alvarez R."/>
            <person name="Tran N.C."/>
            <person name="Knight R."/>
            <person name="Edlund A."/>
        </authorList>
    </citation>
    <scope>NUCLEOTIDE SEQUENCE</scope>
    <source>
        <strain evidence="2">JCVI_34_bin.1</strain>
    </source>
</reference>
<name>A0A929RXM6_9BACT</name>
<dbReference type="PANTHER" id="PTHR42990">
    <property type="entry name" value="ATPASE"/>
    <property type="match status" value="1"/>
</dbReference>
<sequence>METFFQTHAYLVEHLHTTVRRSLMDTIDWSYRMIAIRGPRGVGRTSFLLEYAKENFDIQLHQCLYVNMNNFYFQGHGLVEFVGEFVARGGQVLLIDQAFKLPNWKNQLVEIYRKYLYLRIVYTTTSVGYNKEDGDHELNRITHSYVLHGFSFREYINQQTGYELGTYTLSEILNDHERILKAILPKVKPFEHFQNYLHHGYYPFFLENRNFMEALLKAMNNMIEVDILFDKQIELKYLSRIKKLLYLLAAAGEDFSPNVSRLAEEIQTSRATVMNYLEYLEEARLINMVYKEGDSFPKKPAAVMLHDTNLIYGIKAGEITEQTVMETFFVNVLWRHHRISKGRRPGFYTIDGTTEICVCEKARRPKRSENFYYAKYNTEIGRDNEIPIWLFGFLY</sequence>
<dbReference type="AlphaFoldDB" id="A0A929RXM6"/>
<dbReference type="Proteomes" id="UP000704068">
    <property type="component" value="Unassembled WGS sequence"/>
</dbReference>
<evidence type="ECO:0000313" key="3">
    <source>
        <dbReference type="Proteomes" id="UP000704068"/>
    </source>
</evidence>
<dbReference type="EMBL" id="JABZGR010000056">
    <property type="protein sequence ID" value="MBF0971223.1"/>
    <property type="molecule type" value="Genomic_DNA"/>
</dbReference>
<dbReference type="InterPro" id="IPR036390">
    <property type="entry name" value="WH_DNA-bd_sf"/>
</dbReference>
<accession>A0A929RXM6</accession>
<dbReference type="Pfam" id="PF13173">
    <property type="entry name" value="AAA_14"/>
    <property type="match status" value="1"/>
</dbReference>
<dbReference type="InterPro" id="IPR041682">
    <property type="entry name" value="AAA_14"/>
</dbReference>
<comment type="caution">
    <text evidence="2">The sequence shown here is derived from an EMBL/GenBank/DDBJ whole genome shotgun (WGS) entry which is preliminary data.</text>
</comment>
<dbReference type="InterPro" id="IPR027417">
    <property type="entry name" value="P-loop_NTPase"/>
</dbReference>
<dbReference type="PANTHER" id="PTHR42990:SF1">
    <property type="entry name" value="AAA+ ATPASE DOMAIN-CONTAINING PROTEIN"/>
    <property type="match status" value="1"/>
</dbReference>
<evidence type="ECO:0000313" key="2">
    <source>
        <dbReference type="EMBL" id="MBF0971223.1"/>
    </source>
</evidence>
<dbReference type="SUPFAM" id="SSF46785">
    <property type="entry name" value="Winged helix' DNA-binding domain"/>
    <property type="match status" value="1"/>
</dbReference>
<organism evidence="2 3">
    <name type="scientific">Alloprevotella tannerae</name>
    <dbReference type="NCBI Taxonomy" id="76122"/>
    <lineage>
        <taxon>Bacteria</taxon>
        <taxon>Pseudomonadati</taxon>
        <taxon>Bacteroidota</taxon>
        <taxon>Bacteroidia</taxon>
        <taxon>Bacteroidales</taxon>
        <taxon>Prevotellaceae</taxon>
        <taxon>Alloprevotella</taxon>
    </lineage>
</organism>
<gene>
    <name evidence="2" type="ORF">HXK21_09385</name>
</gene>
<proteinExistence type="predicted"/>
<evidence type="ECO:0000259" key="1">
    <source>
        <dbReference type="Pfam" id="PF13173"/>
    </source>
</evidence>
<dbReference type="RefSeq" id="WP_303764776.1">
    <property type="nucleotide sequence ID" value="NZ_JABZGR010000056.1"/>
</dbReference>
<feature type="domain" description="AAA" evidence="1">
    <location>
        <begin position="31"/>
        <end position="155"/>
    </location>
</feature>
<dbReference type="SUPFAM" id="SSF52540">
    <property type="entry name" value="P-loop containing nucleoside triphosphate hydrolases"/>
    <property type="match status" value="1"/>
</dbReference>
<protein>
    <submittedName>
        <fullName evidence="2">AAA family ATPase</fullName>
    </submittedName>
</protein>